<evidence type="ECO:0000313" key="9">
    <source>
        <dbReference type="Proteomes" id="UP000022910"/>
    </source>
</evidence>
<dbReference type="InterPro" id="IPR010982">
    <property type="entry name" value="Lambda_DNA-bd_dom_sf"/>
</dbReference>
<sequence length="257" mass="28036">MKTLGSRIAFYRRLANMSQAELAKACGWASQSRVANYEKDMREPSLMDIKSIAKALQIDAFQLIGGDGYRTDSKALLQSDRKPTHAERLADGSGNGAVALPADSSIGTSSSFSSEDFLTIPLFDIQASMGPGIIVPDHLDVIKQLVVSKKWILDQRLSHSGVPNLTIITGFGDSMSPTFRSGDPLLVDRGVSSMDSDGVYVFTVGDMLHIKRLQQVGVGKVRVISDNRALYDPWDARIEDVIVHARVLIGLNVNKME</sequence>
<dbReference type="PROSITE" id="PS50943">
    <property type="entry name" value="HTH_CROC1"/>
    <property type="match status" value="1"/>
</dbReference>
<feature type="domain" description="HTH cro/C1-type" evidence="7">
    <location>
        <begin position="8"/>
        <end position="63"/>
    </location>
</feature>
<keyword evidence="4" id="KW-0804">Transcription</keyword>
<dbReference type="EMBL" id="JEMT01007794">
    <property type="protein sequence ID" value="EXX78833.1"/>
    <property type="molecule type" value="Genomic_DNA"/>
</dbReference>
<dbReference type="SUPFAM" id="SSF51306">
    <property type="entry name" value="LexA/Signal peptidase"/>
    <property type="match status" value="1"/>
</dbReference>
<dbReference type="InterPro" id="IPR036286">
    <property type="entry name" value="LexA/Signal_pep-like_sf"/>
</dbReference>
<dbReference type="Gene3D" id="2.10.109.10">
    <property type="entry name" value="Umud Fragment, subunit A"/>
    <property type="match status" value="1"/>
</dbReference>
<name>A0A015NHE4_RHIIW</name>
<dbReference type="Gene3D" id="1.10.260.40">
    <property type="entry name" value="lambda repressor-like DNA-binding domains"/>
    <property type="match status" value="1"/>
</dbReference>
<protein>
    <recommendedName>
        <fullName evidence="5">Signal peptidase I</fullName>
    </recommendedName>
</protein>
<evidence type="ECO:0000256" key="4">
    <source>
        <dbReference type="ARBA" id="ARBA00023163"/>
    </source>
</evidence>
<evidence type="ECO:0000256" key="1">
    <source>
        <dbReference type="ARBA" id="ARBA00009802"/>
    </source>
</evidence>
<dbReference type="InterPro" id="IPR039418">
    <property type="entry name" value="LexA-like"/>
</dbReference>
<gene>
    <name evidence="8" type="ORF">RirG_011420</name>
</gene>
<dbReference type="PANTHER" id="PTHR40661:SF3">
    <property type="entry name" value="FELS-1 PROPHAGE TRANSCRIPTIONAL REGULATOR"/>
    <property type="match status" value="1"/>
</dbReference>
<evidence type="ECO:0000256" key="2">
    <source>
        <dbReference type="ARBA" id="ARBA00023015"/>
    </source>
</evidence>
<organism evidence="8 9">
    <name type="scientific">Rhizophagus irregularis (strain DAOM 197198w)</name>
    <name type="common">Glomus intraradices</name>
    <dbReference type="NCBI Taxonomy" id="1432141"/>
    <lineage>
        <taxon>Eukaryota</taxon>
        <taxon>Fungi</taxon>
        <taxon>Fungi incertae sedis</taxon>
        <taxon>Mucoromycota</taxon>
        <taxon>Glomeromycotina</taxon>
        <taxon>Glomeromycetes</taxon>
        <taxon>Glomerales</taxon>
        <taxon>Glomeraceae</taxon>
        <taxon>Rhizophagus</taxon>
    </lineage>
</organism>
<accession>A0A015NHE4</accession>
<dbReference type="Pfam" id="PF01381">
    <property type="entry name" value="HTH_3"/>
    <property type="match status" value="1"/>
</dbReference>
<dbReference type="AlphaFoldDB" id="A0A015NHE4"/>
<dbReference type="InterPro" id="IPR001387">
    <property type="entry name" value="Cro/C1-type_HTH"/>
</dbReference>
<evidence type="ECO:0000256" key="5">
    <source>
        <dbReference type="ARBA" id="ARBA00033305"/>
    </source>
</evidence>
<keyword evidence="2" id="KW-0805">Transcription regulation</keyword>
<dbReference type="CDD" id="cd00093">
    <property type="entry name" value="HTH_XRE"/>
    <property type="match status" value="1"/>
</dbReference>
<proteinExistence type="inferred from homology"/>
<evidence type="ECO:0000259" key="7">
    <source>
        <dbReference type="PROSITE" id="PS50943"/>
    </source>
</evidence>
<comment type="function">
    <text evidence="6">Transcriptional coactivator that stimulates GCN4-dependent transcriptional activity by bridging the DNA-binding region of GCN4 and TBP (SPT15), thereby recruiting TBP to GCN4-bound promoters. Involved in induction of the ribosome quality control (RQC) pathway; a pathway that degrades nascent peptide chains during problematic translation. Required to prevent stalled ribosomes from frameshifting.</text>
</comment>
<keyword evidence="3" id="KW-0238">DNA-binding</keyword>
<comment type="similarity">
    <text evidence="1">Belongs to the MBF1 family.</text>
</comment>
<dbReference type="InterPro" id="IPR015927">
    <property type="entry name" value="Peptidase_S24_S26A/B/C"/>
</dbReference>
<dbReference type="PANTHER" id="PTHR40661">
    <property type="match status" value="1"/>
</dbReference>
<keyword evidence="9" id="KW-1185">Reference proteome</keyword>
<evidence type="ECO:0000313" key="8">
    <source>
        <dbReference type="EMBL" id="EXX78833.1"/>
    </source>
</evidence>
<comment type="caution">
    <text evidence="8">The sequence shown here is derived from an EMBL/GenBank/DDBJ whole genome shotgun (WGS) entry which is preliminary data.</text>
</comment>
<dbReference type="Pfam" id="PF00717">
    <property type="entry name" value="Peptidase_S24"/>
    <property type="match status" value="1"/>
</dbReference>
<dbReference type="SMART" id="SM00530">
    <property type="entry name" value="HTH_XRE"/>
    <property type="match status" value="1"/>
</dbReference>
<dbReference type="Proteomes" id="UP000022910">
    <property type="component" value="Unassembled WGS sequence"/>
</dbReference>
<reference evidence="8 9" key="1">
    <citation type="submission" date="2014-02" db="EMBL/GenBank/DDBJ databases">
        <title>Single nucleus genome sequencing reveals high similarity among nuclei of an endomycorrhizal fungus.</title>
        <authorList>
            <person name="Lin K."/>
            <person name="Geurts R."/>
            <person name="Zhang Z."/>
            <person name="Limpens E."/>
            <person name="Saunders D.G."/>
            <person name="Mu D."/>
            <person name="Pang E."/>
            <person name="Cao H."/>
            <person name="Cha H."/>
            <person name="Lin T."/>
            <person name="Zhou Q."/>
            <person name="Shang Y."/>
            <person name="Li Y."/>
            <person name="Ivanov S."/>
            <person name="Sharma T."/>
            <person name="Velzen R.V."/>
            <person name="Ruijter N.D."/>
            <person name="Aanen D.K."/>
            <person name="Win J."/>
            <person name="Kamoun S."/>
            <person name="Bisseling T."/>
            <person name="Huang S."/>
        </authorList>
    </citation>
    <scope>NUCLEOTIDE SEQUENCE [LARGE SCALE GENOMIC DNA]</scope>
    <source>
        <strain evidence="9">DAOM197198w</strain>
    </source>
</reference>
<dbReference type="CDD" id="cd06529">
    <property type="entry name" value="S24_LexA-like"/>
    <property type="match status" value="1"/>
</dbReference>
<evidence type="ECO:0000256" key="6">
    <source>
        <dbReference type="ARBA" id="ARBA00035107"/>
    </source>
</evidence>
<dbReference type="HOGENOM" id="CLU_066192_1_6_1"/>
<dbReference type="SUPFAM" id="SSF47413">
    <property type="entry name" value="lambda repressor-like DNA-binding domains"/>
    <property type="match status" value="1"/>
</dbReference>
<dbReference type="GO" id="GO:0003677">
    <property type="term" value="F:DNA binding"/>
    <property type="evidence" value="ECO:0007669"/>
    <property type="project" value="UniProtKB-KW"/>
</dbReference>
<evidence type="ECO:0000256" key="3">
    <source>
        <dbReference type="ARBA" id="ARBA00023125"/>
    </source>
</evidence>